<keyword evidence="2" id="KW-1185">Reference proteome</keyword>
<reference evidence="1 2" key="1">
    <citation type="submission" date="2023-01" db="EMBL/GenBank/DDBJ databases">
        <title>Analysis of 21 Apiospora genomes using comparative genomics revels a genus with tremendous synthesis potential of carbohydrate active enzymes and secondary metabolites.</title>
        <authorList>
            <person name="Sorensen T."/>
        </authorList>
    </citation>
    <scope>NUCLEOTIDE SEQUENCE [LARGE SCALE GENOMIC DNA]</scope>
    <source>
        <strain evidence="1 2">CBS 24483</strain>
    </source>
</reference>
<dbReference type="EMBL" id="JAQQWE010000006">
    <property type="protein sequence ID" value="KAK7948955.1"/>
    <property type="molecule type" value="Genomic_DNA"/>
</dbReference>
<dbReference type="RefSeq" id="XP_066698461.1">
    <property type="nucleotide sequence ID" value="XM_066846063.1"/>
</dbReference>
<evidence type="ECO:0000313" key="2">
    <source>
        <dbReference type="Proteomes" id="UP001391051"/>
    </source>
</evidence>
<organism evidence="1 2">
    <name type="scientific">Apiospora aurea</name>
    <dbReference type="NCBI Taxonomy" id="335848"/>
    <lineage>
        <taxon>Eukaryota</taxon>
        <taxon>Fungi</taxon>
        <taxon>Dikarya</taxon>
        <taxon>Ascomycota</taxon>
        <taxon>Pezizomycotina</taxon>
        <taxon>Sordariomycetes</taxon>
        <taxon>Xylariomycetidae</taxon>
        <taxon>Amphisphaeriales</taxon>
        <taxon>Apiosporaceae</taxon>
        <taxon>Apiospora</taxon>
    </lineage>
</organism>
<dbReference type="GeneID" id="92079125"/>
<name>A0ABR1Q926_9PEZI</name>
<gene>
    <name evidence="1" type="ORF">PG986_009841</name>
</gene>
<accession>A0ABR1Q926</accession>
<dbReference type="Proteomes" id="UP001391051">
    <property type="component" value="Unassembled WGS sequence"/>
</dbReference>
<evidence type="ECO:0000313" key="1">
    <source>
        <dbReference type="EMBL" id="KAK7948955.1"/>
    </source>
</evidence>
<sequence>MANLEIIHAYRHLYRGLLHAVQYSKPARYVACHQLRAAFREDGAVFDSKRVSRTVAFLDAAARSRGPEHKVLKNLLMIAYHRVHDRPQSWRHVKLEAQRGKKDTEFAKHACATAYKHYDMTVAMLNKSMGLCLR</sequence>
<proteinExistence type="predicted"/>
<evidence type="ECO:0008006" key="3">
    <source>
        <dbReference type="Google" id="ProtNLM"/>
    </source>
</evidence>
<protein>
    <recommendedName>
        <fullName evidence="3">DUF1763-domain-containing protein</fullName>
    </recommendedName>
</protein>
<comment type="caution">
    <text evidence="1">The sequence shown here is derived from an EMBL/GenBank/DDBJ whole genome shotgun (WGS) entry which is preliminary data.</text>
</comment>